<dbReference type="InterPro" id="IPR000150">
    <property type="entry name" value="Cof"/>
</dbReference>
<dbReference type="STRING" id="1121305.CLCOL_12530"/>
<dbReference type="GO" id="GO:0000287">
    <property type="term" value="F:magnesium ion binding"/>
    <property type="evidence" value="ECO:0007669"/>
    <property type="project" value="TreeGrafter"/>
</dbReference>
<evidence type="ECO:0000313" key="1">
    <source>
        <dbReference type="EMBL" id="KYH29116.1"/>
    </source>
</evidence>
<dbReference type="RefSeq" id="WP_061858121.1">
    <property type="nucleotide sequence ID" value="NZ_LTBB01000005.1"/>
</dbReference>
<dbReference type="PANTHER" id="PTHR10000">
    <property type="entry name" value="PHOSPHOSERINE PHOSPHATASE"/>
    <property type="match status" value="1"/>
</dbReference>
<dbReference type="EC" id="3.1.3.23" evidence="1"/>
<dbReference type="NCBIfam" id="TIGR00099">
    <property type="entry name" value="Cof-subfamily"/>
    <property type="match status" value="1"/>
</dbReference>
<dbReference type="InterPro" id="IPR023214">
    <property type="entry name" value="HAD_sf"/>
</dbReference>
<reference evidence="1 2" key="1">
    <citation type="submission" date="2016-02" db="EMBL/GenBank/DDBJ databases">
        <title>Genome sequence of Clostridium colicanis DSM 13634.</title>
        <authorList>
            <person name="Poehlein A."/>
            <person name="Daniel R."/>
        </authorList>
    </citation>
    <scope>NUCLEOTIDE SEQUENCE [LARGE SCALE GENOMIC DNA]</scope>
    <source>
        <strain evidence="1 2">DSM 13634</strain>
    </source>
</reference>
<dbReference type="Gene3D" id="3.30.1240.10">
    <property type="match status" value="1"/>
</dbReference>
<name>A0A151ANB7_9CLOT</name>
<dbReference type="CDD" id="cd07516">
    <property type="entry name" value="HAD_Pase"/>
    <property type="match status" value="1"/>
</dbReference>
<dbReference type="NCBIfam" id="TIGR01484">
    <property type="entry name" value="HAD-SF-IIB"/>
    <property type="match status" value="1"/>
</dbReference>
<organism evidence="1 2">
    <name type="scientific">Clostridium colicanis DSM 13634</name>
    <dbReference type="NCBI Taxonomy" id="1121305"/>
    <lineage>
        <taxon>Bacteria</taxon>
        <taxon>Bacillati</taxon>
        <taxon>Bacillota</taxon>
        <taxon>Clostridia</taxon>
        <taxon>Eubacteriales</taxon>
        <taxon>Clostridiaceae</taxon>
        <taxon>Clostridium</taxon>
    </lineage>
</organism>
<dbReference type="GO" id="GO:0005829">
    <property type="term" value="C:cytosol"/>
    <property type="evidence" value="ECO:0007669"/>
    <property type="project" value="TreeGrafter"/>
</dbReference>
<dbReference type="PROSITE" id="PS01229">
    <property type="entry name" value="COF_2"/>
    <property type="match status" value="1"/>
</dbReference>
<dbReference type="Pfam" id="PF08282">
    <property type="entry name" value="Hydrolase_3"/>
    <property type="match status" value="1"/>
</dbReference>
<evidence type="ECO:0000313" key="2">
    <source>
        <dbReference type="Proteomes" id="UP000075374"/>
    </source>
</evidence>
<gene>
    <name evidence="1" type="primary">yidA_2</name>
    <name evidence="1" type="ORF">CLCOL_12530</name>
</gene>
<protein>
    <submittedName>
        <fullName evidence="1">Sugar phosphatase YidA</fullName>
        <ecNumber evidence="1">3.1.3.23</ecNumber>
    </submittedName>
</protein>
<proteinExistence type="predicted"/>
<keyword evidence="1" id="KW-0378">Hydrolase</keyword>
<dbReference type="SFLD" id="SFLDG01140">
    <property type="entry name" value="C2.B:_Phosphomannomutase_and_P"/>
    <property type="match status" value="1"/>
</dbReference>
<sequence length="273" mass="30721">MFKLIALDMDGTLLNEEKKISKENMIAIKKAKEKGVKVVLATGRPIKGVENYLSELDLISDEDYCITYNGSLVVNTGTNELLTQVLLKSKDVHYLYDLSKKLDIDIHALTTSGCITPKLSEYTELEIKMNNIPFEEIDFNKIEDDTEIVKVMFVGEEKRLSAVIEKLPKEVYEKYNVVRSAPYFLEFLDKNVSKGTGVKSLAEKLDINRNEIICVGDAGNDIDMIKYAGLGVAMENAFPEVKKAANYVTYSNEEHGVAHVINKFILSDSLQNY</sequence>
<dbReference type="InterPro" id="IPR036412">
    <property type="entry name" value="HAD-like_sf"/>
</dbReference>
<dbReference type="SFLD" id="SFLDS00003">
    <property type="entry name" value="Haloacid_Dehalogenase"/>
    <property type="match status" value="1"/>
</dbReference>
<dbReference type="EMBL" id="LTBB01000005">
    <property type="protein sequence ID" value="KYH29116.1"/>
    <property type="molecule type" value="Genomic_DNA"/>
</dbReference>
<dbReference type="GO" id="GO:0050308">
    <property type="term" value="F:sugar-phosphatase activity"/>
    <property type="evidence" value="ECO:0007669"/>
    <property type="project" value="UniProtKB-EC"/>
</dbReference>
<dbReference type="SFLD" id="SFLDG01144">
    <property type="entry name" value="C2.B.4:_PGP_Like"/>
    <property type="match status" value="1"/>
</dbReference>
<dbReference type="PROSITE" id="PS01228">
    <property type="entry name" value="COF_1"/>
    <property type="match status" value="1"/>
</dbReference>
<dbReference type="PATRIC" id="fig|1121305.3.peg.1255"/>
<dbReference type="Gene3D" id="3.40.50.1000">
    <property type="entry name" value="HAD superfamily/HAD-like"/>
    <property type="match status" value="1"/>
</dbReference>
<keyword evidence="2" id="KW-1185">Reference proteome</keyword>
<comment type="caution">
    <text evidence="1">The sequence shown here is derived from an EMBL/GenBank/DDBJ whole genome shotgun (WGS) entry which is preliminary data.</text>
</comment>
<dbReference type="NCBIfam" id="NF007806">
    <property type="entry name" value="PRK10513.1"/>
    <property type="match status" value="1"/>
</dbReference>
<dbReference type="Proteomes" id="UP000075374">
    <property type="component" value="Unassembled WGS sequence"/>
</dbReference>
<dbReference type="SUPFAM" id="SSF56784">
    <property type="entry name" value="HAD-like"/>
    <property type="match status" value="1"/>
</dbReference>
<dbReference type="PANTHER" id="PTHR10000:SF8">
    <property type="entry name" value="HAD SUPERFAMILY HYDROLASE-LIKE, TYPE 3"/>
    <property type="match status" value="1"/>
</dbReference>
<accession>A0A151ANB7</accession>
<dbReference type="InterPro" id="IPR006379">
    <property type="entry name" value="HAD-SF_hydro_IIB"/>
</dbReference>
<dbReference type="AlphaFoldDB" id="A0A151ANB7"/>